<accession>G0MLQ8</accession>
<name>G0MLQ8_CAEBE</name>
<proteinExistence type="predicted"/>
<dbReference type="AlphaFoldDB" id="G0MLQ8"/>
<dbReference type="InParanoid" id="G0MLQ8"/>
<sequence length="184" mass="20929">MDGNIKINRDDKVYIGGKVLLCCLTELIGTKIFGTYFLNNGRWLCLLQVGPSVLYDLSYGTTRNTFQSIFFSGAFLLGFNMGNFAGESLGNLCPSVTGKWSRILFGMLFGYFCGTKTEDVVSNIADRYDYDVESRNCKDCQAPFTYRKYKSRWAGYCGNCRQAPPVIEIYTNNIRRAFQYLTNR</sequence>
<gene>
    <name evidence="1" type="ORF">CAEBREN_17455</name>
</gene>
<keyword evidence="2" id="KW-1185">Reference proteome</keyword>
<protein>
    <submittedName>
        <fullName evidence="1">Uncharacterized protein</fullName>
    </submittedName>
</protein>
<dbReference type="EMBL" id="GL379800">
    <property type="protein sequence ID" value="EGT35726.1"/>
    <property type="molecule type" value="Genomic_DNA"/>
</dbReference>
<dbReference type="HOGENOM" id="CLU_1469474_0_0_1"/>
<evidence type="ECO:0000313" key="1">
    <source>
        <dbReference type="EMBL" id="EGT35726.1"/>
    </source>
</evidence>
<reference evidence="2" key="1">
    <citation type="submission" date="2011-07" db="EMBL/GenBank/DDBJ databases">
        <authorList>
            <consortium name="Caenorhabditis brenneri Sequencing and Analysis Consortium"/>
            <person name="Wilson R.K."/>
        </authorList>
    </citation>
    <scope>NUCLEOTIDE SEQUENCE [LARGE SCALE GENOMIC DNA]</scope>
    <source>
        <strain evidence="2">PB2801</strain>
    </source>
</reference>
<dbReference type="Proteomes" id="UP000008068">
    <property type="component" value="Unassembled WGS sequence"/>
</dbReference>
<evidence type="ECO:0000313" key="2">
    <source>
        <dbReference type="Proteomes" id="UP000008068"/>
    </source>
</evidence>
<organism evidence="2">
    <name type="scientific">Caenorhabditis brenneri</name>
    <name type="common">Nematode worm</name>
    <dbReference type="NCBI Taxonomy" id="135651"/>
    <lineage>
        <taxon>Eukaryota</taxon>
        <taxon>Metazoa</taxon>
        <taxon>Ecdysozoa</taxon>
        <taxon>Nematoda</taxon>
        <taxon>Chromadorea</taxon>
        <taxon>Rhabditida</taxon>
        <taxon>Rhabditina</taxon>
        <taxon>Rhabditomorpha</taxon>
        <taxon>Rhabditoidea</taxon>
        <taxon>Rhabditidae</taxon>
        <taxon>Peloderinae</taxon>
        <taxon>Caenorhabditis</taxon>
    </lineage>
</organism>